<dbReference type="OrthoDB" id="3197455at2"/>
<keyword evidence="5" id="KW-0378">Hydrolase</keyword>
<dbReference type="SMART" id="SM00490">
    <property type="entry name" value="HELICc"/>
    <property type="match status" value="1"/>
</dbReference>
<dbReference type="PROSITE" id="PS51192">
    <property type="entry name" value="HELICASE_ATP_BIND_1"/>
    <property type="match status" value="1"/>
</dbReference>
<evidence type="ECO:0000256" key="2">
    <source>
        <dbReference type="ARBA" id="ARBA00022840"/>
    </source>
</evidence>
<dbReference type="RefSeq" id="WP_035278495.1">
    <property type="nucleotide sequence ID" value="NZ_AYXG01000024.1"/>
</dbReference>
<dbReference type="InterPro" id="IPR052511">
    <property type="entry name" value="ATP-dep_Helicase"/>
</dbReference>
<reference evidence="5 6" key="1">
    <citation type="journal article" date="2014" name="Genome Announc.">
        <title>Draft Genome Sequence of the Antitrypanosomally Active Sponge-Associated Bacterium Actinokineospora sp. Strain EG49.</title>
        <authorList>
            <person name="Harjes J."/>
            <person name="Ryu T."/>
            <person name="Abdelmohsen U.R."/>
            <person name="Moitinho-Silva L."/>
            <person name="Horn H."/>
            <person name="Ravasi T."/>
            <person name="Hentschel U."/>
        </authorList>
    </citation>
    <scope>NUCLEOTIDE SEQUENCE [LARGE SCALE GENOMIC DNA]</scope>
    <source>
        <strain evidence="5 6">EG49</strain>
    </source>
</reference>
<keyword evidence="6" id="KW-1185">Reference proteome</keyword>
<keyword evidence="1" id="KW-0547">Nucleotide-binding</keyword>
<keyword evidence="2" id="KW-0067">ATP-binding</keyword>
<dbReference type="Gene3D" id="3.40.50.300">
    <property type="entry name" value="P-loop containing nucleotide triphosphate hydrolases"/>
    <property type="match status" value="3"/>
</dbReference>
<dbReference type="STRING" id="909613.UO65_0626"/>
<organism evidence="5 6">
    <name type="scientific">Actinokineospora spheciospongiae</name>
    <dbReference type="NCBI Taxonomy" id="909613"/>
    <lineage>
        <taxon>Bacteria</taxon>
        <taxon>Bacillati</taxon>
        <taxon>Actinomycetota</taxon>
        <taxon>Actinomycetes</taxon>
        <taxon>Pseudonocardiales</taxon>
        <taxon>Pseudonocardiaceae</taxon>
        <taxon>Actinokineospora</taxon>
    </lineage>
</organism>
<feature type="domain" description="Helicase ATP-binding" evidence="4">
    <location>
        <begin position="156"/>
        <end position="420"/>
    </location>
</feature>
<dbReference type="Pfam" id="PF00270">
    <property type="entry name" value="DEAD"/>
    <property type="match status" value="1"/>
</dbReference>
<dbReference type="GO" id="GO:0004386">
    <property type="term" value="F:helicase activity"/>
    <property type="evidence" value="ECO:0007669"/>
    <property type="project" value="UniProtKB-KW"/>
</dbReference>
<dbReference type="NCBIfam" id="NF041067">
    <property type="entry name" value="DpdJ"/>
    <property type="match status" value="1"/>
</dbReference>
<dbReference type="PATRIC" id="fig|909613.9.peg.643"/>
<dbReference type="eggNOG" id="COG1201">
    <property type="taxonomic scope" value="Bacteria"/>
</dbReference>
<dbReference type="PANTHER" id="PTHR47962:SF5">
    <property type="entry name" value="ATP-DEPENDENT HELICASE LHR-RELATED"/>
    <property type="match status" value="1"/>
</dbReference>
<dbReference type="InterPro" id="IPR001650">
    <property type="entry name" value="Helicase_C-like"/>
</dbReference>
<dbReference type="InterPro" id="IPR014001">
    <property type="entry name" value="Helicase_ATP-bd"/>
</dbReference>
<evidence type="ECO:0000256" key="3">
    <source>
        <dbReference type="SAM" id="MobiDB-lite"/>
    </source>
</evidence>
<sequence length="1471" mass="161692">MDEHLPLRVLTKIELRETELLAWGAVGAQWSEQEMQELLTAEGADRTVLDFLLAKNLVVVTPSGGYRSRSAETIRLMATLRQSFRGRPVTTGRSLVLDFRFLHRPRRRPKRDVEAAAVLHDMSPMLRAAGMAAAQTLMPPLLSGFQRRSASEVLTALSSADPSGVMVTSGTGSGKTLAFYLPLLAWMSDQATAGRRGPSGPLVLALYPRNELLKDQLKTLLGYLAAVNRTAAGGRKLSIATWYGQTPTSAEYVRKNWVDGWTRTASKSGYVCPFARCPDCGNEMEWPVADLTAKPPRERLRCSDVGCGGEIDGSLLRLTRESARNSPADLMLTTTESLNRQLSTPGNLPAFGLGYQGSVRAVLLDEVHIYEGTTGAQNAILLRRLRYNLGRTPVWVGLSATLSKADEFFGRLVDLPGNAVTVVQPRYDELEESGAEYLVALRHNPFSETGPLSATIQTCMVLARSLDRVDDDPFAVVPSSDNVFASRVFVFTDKLDSTNRLYWDLMDAEGHETPKYLKRRKPVTLAHLRSEKQGRVDNDDRESAHDRDPDGQWWWLADKLGHGVEDDLSLVVGRTSSQDRGVTSDAQVVVATATLEVGFDDDRVGAVVQHKAPRDAAQFLQRKGRAGRDTKTRPWTVVVLSDWGRDRQAWDGYDALFDPELPPRSLPVGNIYVLRIQAVYALMDWLAAEMGYTGRDSVWTDLAGPAQSLFPDNQPSQDATSRRQQTLSEKLAQLLRPGPERTRLRRHIRDALGLGSGEIADSLVDTLFWEAPRPLLLAVVPVIRRRLQQQWSGEEPLADDLGLRTRTPMREFVPGNLFNDLLVPDVELRVPVQRQRFVTEHLPALRALREFSPGNVSRHFGIYATNKRHWVPLPAASPGEDARVDVTSTYRAEFLETIYVGGRSVVVYYPRSVQLADVPDDIRDASSMRPEWQFHALPLGEGSLVGLPRAVLGVVARADTHLHLHGGGARIIRFAQAARGTLWDRARRNVRLEYGTGGGRDWVPAAIGVEVQCDAMEFVVRRPDAIGPPTPTERTARLRHLITFEADLPEDMSYFDRDRLFQVLLLAVAASADRAEDVPAEMLTPHALTEAAAVLGVLDEQHEHAQGKTQWREWFSDTDVVSTLHAAVDDVRAESRSDAWTTWWQRTYTYSAAAIVLSALSALCPGVDAEDIAVDLSPDDDLRFWFSEQSPGGTGQIEAFTRALNDDPDGFARAVEDSLAPSAVETLDDELTALIRSTAPEVREALEGLRDAWHAGHDTVAAAVRSVDDAARLHGIILGGPARSAVSTRIAGPGAHGGLIDEVAHWLALRDGVTARTGLQVDPRTLGGLLAGCGELDAILHLGDAGTPEKRARAVANVLWPWGHARSSSSAGDGLQVFMPAIRAHIHLGPKTVDVDSWDDACRIRVHEALVEHGEVVLRTPLQHTANLRTVLLDLQTQPVEVGALLCHPIVVGVRRATGMAEARLLLREAP</sequence>
<dbReference type="PANTHER" id="PTHR47962">
    <property type="entry name" value="ATP-DEPENDENT HELICASE LHR-RELATED-RELATED"/>
    <property type="match status" value="1"/>
</dbReference>
<dbReference type="GO" id="GO:0003677">
    <property type="term" value="F:DNA binding"/>
    <property type="evidence" value="ECO:0007669"/>
    <property type="project" value="TreeGrafter"/>
</dbReference>
<dbReference type="SMART" id="SM00487">
    <property type="entry name" value="DEXDc"/>
    <property type="match status" value="1"/>
</dbReference>
<accession>W7JDM8</accession>
<comment type="caution">
    <text evidence="5">The sequence shown here is derived from an EMBL/GenBank/DDBJ whole genome shotgun (WGS) entry which is preliminary data.</text>
</comment>
<name>W7JDM8_9PSEU</name>
<evidence type="ECO:0000256" key="1">
    <source>
        <dbReference type="ARBA" id="ARBA00022741"/>
    </source>
</evidence>
<dbReference type="Proteomes" id="UP000019277">
    <property type="component" value="Unassembled WGS sequence"/>
</dbReference>
<proteinExistence type="predicted"/>
<evidence type="ECO:0000313" key="5">
    <source>
        <dbReference type="EMBL" id="EWC64099.1"/>
    </source>
</evidence>
<gene>
    <name evidence="5" type="ORF">UO65_0626</name>
</gene>
<dbReference type="GO" id="GO:0005524">
    <property type="term" value="F:ATP binding"/>
    <property type="evidence" value="ECO:0007669"/>
    <property type="project" value="UniProtKB-KW"/>
</dbReference>
<keyword evidence="5" id="KW-0347">Helicase</keyword>
<dbReference type="SUPFAM" id="SSF52540">
    <property type="entry name" value="P-loop containing nucleoside triphosphate hydrolases"/>
    <property type="match status" value="1"/>
</dbReference>
<dbReference type="GO" id="GO:0016887">
    <property type="term" value="F:ATP hydrolysis activity"/>
    <property type="evidence" value="ECO:0007669"/>
    <property type="project" value="TreeGrafter"/>
</dbReference>
<evidence type="ECO:0000259" key="4">
    <source>
        <dbReference type="PROSITE" id="PS51192"/>
    </source>
</evidence>
<dbReference type="InterPro" id="IPR011545">
    <property type="entry name" value="DEAD/DEAH_box_helicase_dom"/>
</dbReference>
<feature type="region of interest" description="Disordered" evidence="3">
    <location>
        <begin position="528"/>
        <end position="548"/>
    </location>
</feature>
<dbReference type="Pfam" id="PF00271">
    <property type="entry name" value="Helicase_C"/>
    <property type="match status" value="1"/>
</dbReference>
<dbReference type="EMBL" id="AYXG01000024">
    <property type="protein sequence ID" value="EWC64099.1"/>
    <property type="molecule type" value="Genomic_DNA"/>
</dbReference>
<evidence type="ECO:0000313" key="6">
    <source>
        <dbReference type="Proteomes" id="UP000019277"/>
    </source>
</evidence>
<dbReference type="InterPro" id="IPR027417">
    <property type="entry name" value="P-loop_NTPase"/>
</dbReference>
<protein>
    <submittedName>
        <fullName evidence="5">Lhr-like helicase</fullName>
    </submittedName>
</protein>